<accession>A0A803LHB4</accession>
<keyword evidence="3" id="KW-1185">Reference proteome</keyword>
<sequence length="157" mass="17848">MVRLSEDEIADFEKTFDVDAAKRFFKHITDNDEIANLDFPISNLRKTLPNLINLSYAPDSFRDTDSPRYLYVHHVNFFAKRKNSNSLPELFFAETVALKGRYTNKVLRCCILTARLNSSSQVAMPSDSIGILHPENVCCTQCNRSQGDSSDDDDDCD</sequence>
<protein>
    <recommendedName>
        <fullName evidence="1">DUF3615 domain-containing protein</fullName>
    </recommendedName>
</protein>
<dbReference type="Proteomes" id="UP000596660">
    <property type="component" value="Unplaced"/>
</dbReference>
<feature type="domain" description="DUF3615" evidence="1">
    <location>
        <begin position="66"/>
        <end position="144"/>
    </location>
</feature>
<dbReference type="Gramene" id="AUR62013361-RA">
    <property type="protein sequence ID" value="AUR62013361-RA:cds"/>
    <property type="gene ID" value="AUR62013361"/>
</dbReference>
<dbReference type="Pfam" id="PF12274">
    <property type="entry name" value="DUF3615"/>
    <property type="match status" value="1"/>
</dbReference>
<dbReference type="EnsemblPlants" id="AUR62013361-RA">
    <property type="protein sequence ID" value="AUR62013361-RA:cds"/>
    <property type="gene ID" value="AUR62013361"/>
</dbReference>
<organism evidence="2 3">
    <name type="scientific">Chenopodium quinoa</name>
    <name type="common">Quinoa</name>
    <dbReference type="NCBI Taxonomy" id="63459"/>
    <lineage>
        <taxon>Eukaryota</taxon>
        <taxon>Viridiplantae</taxon>
        <taxon>Streptophyta</taxon>
        <taxon>Embryophyta</taxon>
        <taxon>Tracheophyta</taxon>
        <taxon>Spermatophyta</taxon>
        <taxon>Magnoliopsida</taxon>
        <taxon>eudicotyledons</taxon>
        <taxon>Gunneridae</taxon>
        <taxon>Pentapetalae</taxon>
        <taxon>Caryophyllales</taxon>
        <taxon>Chenopodiaceae</taxon>
        <taxon>Chenopodioideae</taxon>
        <taxon>Atripliceae</taxon>
        <taxon>Chenopodium</taxon>
    </lineage>
</organism>
<dbReference type="InterPro" id="IPR022059">
    <property type="entry name" value="DUF3615"/>
</dbReference>
<evidence type="ECO:0000313" key="3">
    <source>
        <dbReference type="Proteomes" id="UP000596660"/>
    </source>
</evidence>
<evidence type="ECO:0000313" key="2">
    <source>
        <dbReference type="EnsemblPlants" id="AUR62013361-RA:cds"/>
    </source>
</evidence>
<reference evidence="2" key="2">
    <citation type="submission" date="2021-03" db="UniProtKB">
        <authorList>
            <consortium name="EnsemblPlants"/>
        </authorList>
    </citation>
    <scope>IDENTIFICATION</scope>
</reference>
<reference evidence="2" key="1">
    <citation type="journal article" date="2017" name="Nature">
        <title>The genome of Chenopodium quinoa.</title>
        <authorList>
            <person name="Jarvis D.E."/>
            <person name="Ho Y.S."/>
            <person name="Lightfoot D.J."/>
            <person name="Schmoeckel S.M."/>
            <person name="Li B."/>
            <person name="Borm T.J.A."/>
            <person name="Ohyanagi H."/>
            <person name="Mineta K."/>
            <person name="Michell C.T."/>
            <person name="Saber N."/>
            <person name="Kharbatia N.M."/>
            <person name="Rupper R.R."/>
            <person name="Sharp A.R."/>
            <person name="Dally N."/>
            <person name="Boughton B.A."/>
            <person name="Woo Y.H."/>
            <person name="Gao G."/>
            <person name="Schijlen E.G.W.M."/>
            <person name="Guo X."/>
            <person name="Momin A.A."/>
            <person name="Negrao S."/>
            <person name="Al-Babili S."/>
            <person name="Gehring C."/>
            <person name="Roessner U."/>
            <person name="Jung C."/>
            <person name="Murphy K."/>
            <person name="Arold S.T."/>
            <person name="Gojobori T."/>
            <person name="van der Linden C.G."/>
            <person name="van Loo E.N."/>
            <person name="Jellen E.N."/>
            <person name="Maughan P.J."/>
            <person name="Tester M."/>
        </authorList>
    </citation>
    <scope>NUCLEOTIDE SEQUENCE [LARGE SCALE GENOMIC DNA]</scope>
    <source>
        <strain evidence="2">cv. PI 614886</strain>
    </source>
</reference>
<evidence type="ECO:0000259" key="1">
    <source>
        <dbReference type="Pfam" id="PF12274"/>
    </source>
</evidence>
<name>A0A803LHB4_CHEQI</name>
<dbReference type="AlphaFoldDB" id="A0A803LHB4"/>
<proteinExistence type="predicted"/>